<dbReference type="RefSeq" id="WP_085824897.1">
    <property type="nucleotide sequence ID" value="NZ_FWFP01000020.1"/>
</dbReference>
<dbReference type="AlphaFoldDB" id="A0A1X7ADD5"/>
<evidence type="ECO:0000313" key="2">
    <source>
        <dbReference type="Proteomes" id="UP000193778"/>
    </source>
</evidence>
<proteinExistence type="predicted"/>
<dbReference type="EMBL" id="FWFP01000020">
    <property type="protein sequence ID" value="SLN76755.1"/>
    <property type="molecule type" value="Genomic_DNA"/>
</dbReference>
<keyword evidence="2" id="KW-1185">Reference proteome</keyword>
<evidence type="ECO:0000313" key="1">
    <source>
        <dbReference type="EMBL" id="SLN76755.1"/>
    </source>
</evidence>
<dbReference type="InterPro" id="IPR012338">
    <property type="entry name" value="Beta-lactam/transpept-like"/>
</dbReference>
<dbReference type="Gene3D" id="3.40.710.10">
    <property type="entry name" value="DD-peptidase/beta-lactamase superfamily"/>
    <property type="match status" value="1"/>
</dbReference>
<name>A0A1X7ADD5_9RHOB</name>
<reference evidence="2" key="1">
    <citation type="submission" date="2017-03" db="EMBL/GenBank/DDBJ databases">
        <authorList>
            <person name="Rodrigo-Torres L."/>
            <person name="Arahal R.D."/>
            <person name="Lucena T."/>
        </authorList>
    </citation>
    <scope>NUCLEOTIDE SEQUENCE [LARGE SCALE GENOMIC DNA]</scope>
    <source>
        <strain evidence="2">CECT 8411</strain>
    </source>
</reference>
<protein>
    <recommendedName>
        <fullName evidence="3">Beta-lactamase</fullName>
    </recommendedName>
</protein>
<dbReference type="OrthoDB" id="5377981at2"/>
<accession>A0A1X7ADD5</accession>
<sequence>MDTEYLGSLLDGVAVHPDARGVFYGAGVAIYHETPHGTVFGHGGWIPGHVSSLRHYADHDFTIAFQINSDVGVVDDSTDLVPALEEALARSLIGALQQ</sequence>
<dbReference type="Proteomes" id="UP000193778">
    <property type="component" value="Unassembled WGS sequence"/>
</dbReference>
<organism evidence="1 2">
    <name type="scientific">Ruegeria meonggei</name>
    <dbReference type="NCBI Taxonomy" id="1446476"/>
    <lineage>
        <taxon>Bacteria</taxon>
        <taxon>Pseudomonadati</taxon>
        <taxon>Pseudomonadota</taxon>
        <taxon>Alphaproteobacteria</taxon>
        <taxon>Rhodobacterales</taxon>
        <taxon>Roseobacteraceae</taxon>
        <taxon>Ruegeria</taxon>
    </lineage>
</organism>
<dbReference type="SUPFAM" id="SSF56601">
    <property type="entry name" value="beta-lactamase/transpeptidase-like"/>
    <property type="match status" value="1"/>
</dbReference>
<evidence type="ECO:0008006" key="3">
    <source>
        <dbReference type="Google" id="ProtNLM"/>
    </source>
</evidence>
<gene>
    <name evidence="1" type="ORF">RUM8411_04479</name>
</gene>